<keyword evidence="1" id="KW-0812">Transmembrane</keyword>
<keyword evidence="1" id="KW-1133">Transmembrane helix</keyword>
<evidence type="ECO:0000313" key="3">
    <source>
        <dbReference type="EMBL" id="KAJ4469339.1"/>
    </source>
</evidence>
<sequence>MDSKNFLLFLPAFCTGLLVGCQGSSSTPRRVYMIESGMKRIAVLGSARIFLLFITCLFPTKAVFENWNFVEFLGQIIRGWPVRIDRECKRCY</sequence>
<comment type="caution">
    <text evidence="3">The sequence shown here is derived from an EMBL/GenBank/DDBJ whole genome shotgun (WGS) entry which is preliminary data.</text>
</comment>
<gene>
    <name evidence="3" type="ORF">C8R41DRAFT_628270</name>
</gene>
<keyword evidence="1" id="KW-0472">Membrane</keyword>
<protein>
    <submittedName>
        <fullName evidence="3">Uncharacterized protein</fullName>
    </submittedName>
</protein>
<feature type="signal peptide" evidence="2">
    <location>
        <begin position="1"/>
        <end position="23"/>
    </location>
</feature>
<dbReference type="Proteomes" id="UP001150217">
    <property type="component" value="Unassembled WGS sequence"/>
</dbReference>
<organism evidence="3 4">
    <name type="scientific">Lentinula lateritia</name>
    <dbReference type="NCBI Taxonomy" id="40482"/>
    <lineage>
        <taxon>Eukaryota</taxon>
        <taxon>Fungi</taxon>
        <taxon>Dikarya</taxon>
        <taxon>Basidiomycota</taxon>
        <taxon>Agaricomycotina</taxon>
        <taxon>Agaricomycetes</taxon>
        <taxon>Agaricomycetidae</taxon>
        <taxon>Agaricales</taxon>
        <taxon>Marasmiineae</taxon>
        <taxon>Omphalotaceae</taxon>
        <taxon>Lentinula</taxon>
    </lineage>
</organism>
<dbReference type="EMBL" id="JANVFT010000096">
    <property type="protein sequence ID" value="KAJ4469339.1"/>
    <property type="molecule type" value="Genomic_DNA"/>
</dbReference>
<proteinExistence type="predicted"/>
<evidence type="ECO:0000313" key="4">
    <source>
        <dbReference type="Proteomes" id="UP001150217"/>
    </source>
</evidence>
<name>A0ABQ8V1I1_9AGAR</name>
<accession>A0ABQ8V1I1</accession>
<keyword evidence="2" id="KW-0732">Signal</keyword>
<evidence type="ECO:0000256" key="1">
    <source>
        <dbReference type="SAM" id="Phobius"/>
    </source>
</evidence>
<feature type="chain" id="PRO_5046653540" evidence="2">
    <location>
        <begin position="24"/>
        <end position="92"/>
    </location>
</feature>
<feature type="transmembrane region" description="Helical" evidence="1">
    <location>
        <begin position="39"/>
        <end position="58"/>
    </location>
</feature>
<dbReference type="PROSITE" id="PS51257">
    <property type="entry name" value="PROKAR_LIPOPROTEIN"/>
    <property type="match status" value="1"/>
</dbReference>
<evidence type="ECO:0000256" key="2">
    <source>
        <dbReference type="SAM" id="SignalP"/>
    </source>
</evidence>
<reference evidence="3" key="1">
    <citation type="submission" date="2022-08" db="EMBL/GenBank/DDBJ databases">
        <title>A Global Phylogenomic Analysis of the Shiitake Genus Lentinula.</title>
        <authorList>
            <consortium name="DOE Joint Genome Institute"/>
            <person name="Sierra-Patev S."/>
            <person name="Min B."/>
            <person name="Naranjo-Ortiz M."/>
            <person name="Looney B."/>
            <person name="Konkel Z."/>
            <person name="Slot J.C."/>
            <person name="Sakamoto Y."/>
            <person name="Steenwyk J.L."/>
            <person name="Rokas A."/>
            <person name="Carro J."/>
            <person name="Camarero S."/>
            <person name="Ferreira P."/>
            <person name="Molpeceres G."/>
            <person name="Ruiz-Duenas F.J."/>
            <person name="Serrano A."/>
            <person name="Henrissat B."/>
            <person name="Drula E."/>
            <person name="Hughes K.W."/>
            <person name="Mata J.L."/>
            <person name="Ishikawa N.K."/>
            <person name="Vargas-Isla R."/>
            <person name="Ushijima S."/>
            <person name="Smith C.A."/>
            <person name="Ahrendt S."/>
            <person name="Andreopoulos W."/>
            <person name="He G."/>
            <person name="Labutti K."/>
            <person name="Lipzen A."/>
            <person name="Ng V."/>
            <person name="Riley R."/>
            <person name="Sandor L."/>
            <person name="Barry K."/>
            <person name="Martinez A.T."/>
            <person name="Xiao Y."/>
            <person name="Gibbons J.G."/>
            <person name="Terashima K."/>
            <person name="Grigoriev I.V."/>
            <person name="Hibbett D.S."/>
        </authorList>
    </citation>
    <scope>NUCLEOTIDE SEQUENCE</scope>
    <source>
        <strain evidence="3">RHP3577 ss4</strain>
    </source>
</reference>
<keyword evidence="4" id="KW-1185">Reference proteome</keyword>